<evidence type="ECO:0000313" key="11">
    <source>
        <dbReference type="EMBL" id="AFZ53784.1"/>
    </source>
</evidence>
<evidence type="ECO:0000256" key="9">
    <source>
        <dbReference type="HAMAP-Rule" id="MF_00134"/>
    </source>
</evidence>
<dbReference type="UniPathway" id="UPA00035">
    <property type="reaction ID" value="UER00043"/>
</dbReference>
<dbReference type="HAMAP" id="MF_00134_B">
    <property type="entry name" value="IGPS_B"/>
    <property type="match status" value="1"/>
</dbReference>
<dbReference type="SUPFAM" id="SSF51366">
    <property type="entry name" value="Ribulose-phoshate binding barrel"/>
    <property type="match status" value="1"/>
</dbReference>
<dbReference type="HOGENOM" id="CLU_034247_1_0_3"/>
<sequence length="295" mass="33289">MKIRRQQPSPPVAIETLRYQVKLPESEPQNILEKIVWQKEEEVARMREKVSLLELRKQVSQLNDAPLDFLSALKNSSRQPALIAEVKKASPSKGLIREDFDPEVIAKEYEKAGATCLSVLTDREFFQGSFDNLSIVRNAVKIPLLCKEFIIYPYQIYLARLQGADAVLLIAAILKDADINYFLKIINGLGMTALIEVHTLEECDRILNIEGVKLMGINNRNLQDFSVDLNTTKNILLARQDIIKEKQITVVSESGLYEKKDLDFVQSAGANAVLIGESLMRQENLVSAIENLYQG</sequence>
<dbReference type="PANTHER" id="PTHR22854:SF2">
    <property type="entry name" value="INDOLE-3-GLYCEROL-PHOSPHATE SYNTHASE"/>
    <property type="match status" value="1"/>
</dbReference>
<evidence type="ECO:0000256" key="4">
    <source>
        <dbReference type="ARBA" id="ARBA00022605"/>
    </source>
</evidence>
<dbReference type="AlphaFoldDB" id="K9Z3S5"/>
<dbReference type="PROSITE" id="PS00614">
    <property type="entry name" value="IGPS"/>
    <property type="match status" value="1"/>
</dbReference>
<dbReference type="GO" id="GO:0004425">
    <property type="term" value="F:indole-3-glycerol-phosphate synthase activity"/>
    <property type="evidence" value="ECO:0007669"/>
    <property type="project" value="UniProtKB-UniRule"/>
</dbReference>
<comment type="pathway">
    <text evidence="2 9">Amino-acid biosynthesis; L-tryptophan biosynthesis; L-tryptophan from chorismate: step 4/5.</text>
</comment>
<dbReference type="Proteomes" id="UP000010480">
    <property type="component" value="Chromosome"/>
</dbReference>
<name>K9Z3S5_CYAAP</name>
<comment type="catalytic activity">
    <reaction evidence="1 9">
        <text>1-(2-carboxyphenylamino)-1-deoxy-D-ribulose 5-phosphate + H(+) = (1S,2R)-1-C-(indol-3-yl)glycerol 3-phosphate + CO2 + H2O</text>
        <dbReference type="Rhea" id="RHEA:23476"/>
        <dbReference type="ChEBI" id="CHEBI:15377"/>
        <dbReference type="ChEBI" id="CHEBI:15378"/>
        <dbReference type="ChEBI" id="CHEBI:16526"/>
        <dbReference type="ChEBI" id="CHEBI:58613"/>
        <dbReference type="ChEBI" id="CHEBI:58866"/>
        <dbReference type="EC" id="4.1.1.48"/>
    </reaction>
</comment>
<organism evidence="11 12">
    <name type="scientific">Cyanobacterium aponinum (strain PCC 10605)</name>
    <dbReference type="NCBI Taxonomy" id="755178"/>
    <lineage>
        <taxon>Bacteria</taxon>
        <taxon>Bacillati</taxon>
        <taxon>Cyanobacteriota</taxon>
        <taxon>Cyanophyceae</taxon>
        <taxon>Oscillatoriophycideae</taxon>
        <taxon>Chroococcales</taxon>
        <taxon>Geminocystaceae</taxon>
        <taxon>Cyanobacterium</taxon>
    </lineage>
</organism>
<keyword evidence="5 9" id="KW-0210">Decarboxylase</keyword>
<keyword evidence="4 9" id="KW-0028">Amino-acid biosynthesis</keyword>
<comment type="similarity">
    <text evidence="3 9">Belongs to the TrpC family.</text>
</comment>
<dbReference type="Pfam" id="PF00218">
    <property type="entry name" value="IGPS"/>
    <property type="match status" value="1"/>
</dbReference>
<proteinExistence type="inferred from homology"/>
<dbReference type="FunFam" id="3.20.20.70:FF:000024">
    <property type="entry name" value="Indole-3-glycerol phosphate synthase"/>
    <property type="match status" value="1"/>
</dbReference>
<evidence type="ECO:0000256" key="5">
    <source>
        <dbReference type="ARBA" id="ARBA00022793"/>
    </source>
</evidence>
<keyword evidence="7 9" id="KW-0057">Aromatic amino acid biosynthesis</keyword>
<dbReference type="STRING" id="755178.Cyan10605_1679"/>
<dbReference type="KEGG" id="can:Cyan10605_1679"/>
<evidence type="ECO:0000256" key="3">
    <source>
        <dbReference type="ARBA" id="ARBA00008737"/>
    </source>
</evidence>
<dbReference type="OrthoDB" id="9804217at2"/>
<evidence type="ECO:0000256" key="6">
    <source>
        <dbReference type="ARBA" id="ARBA00022822"/>
    </source>
</evidence>
<dbReference type="EMBL" id="CP003947">
    <property type="protein sequence ID" value="AFZ53784.1"/>
    <property type="molecule type" value="Genomic_DNA"/>
</dbReference>
<reference evidence="12" key="1">
    <citation type="journal article" date="2013" name="Proc. Natl. Acad. Sci. U.S.A.">
        <title>Improving the coverage of the cyanobacterial phylum using diversity-driven genome sequencing.</title>
        <authorList>
            <person name="Shih P.M."/>
            <person name="Wu D."/>
            <person name="Latifi A."/>
            <person name="Axen S.D."/>
            <person name="Fewer D.P."/>
            <person name="Talla E."/>
            <person name="Calteau A."/>
            <person name="Cai F."/>
            <person name="Tandeau de Marsac N."/>
            <person name="Rippka R."/>
            <person name="Herdman M."/>
            <person name="Sivonen K."/>
            <person name="Coursin T."/>
            <person name="Laurent T."/>
            <person name="Goodwin L."/>
            <person name="Nolan M."/>
            <person name="Davenport K.W."/>
            <person name="Han C.S."/>
            <person name="Rubin E.M."/>
            <person name="Eisen J.A."/>
            <person name="Woyke T."/>
            <person name="Gugger M."/>
            <person name="Kerfeld C.A."/>
        </authorList>
    </citation>
    <scope>NUCLEOTIDE SEQUENCE [LARGE SCALE GENOMIC DNA]</scope>
    <source>
        <strain evidence="12">PCC 10605</strain>
    </source>
</reference>
<dbReference type="RefSeq" id="WP_015219511.1">
    <property type="nucleotide sequence ID" value="NC_019776.1"/>
</dbReference>
<keyword evidence="6 9" id="KW-0822">Tryptophan biosynthesis</keyword>
<protein>
    <recommendedName>
        <fullName evidence="9">Indole-3-glycerol phosphate synthase</fullName>
        <shortName evidence="9">IGPS</shortName>
        <ecNumber evidence="9">4.1.1.48</ecNumber>
    </recommendedName>
</protein>
<dbReference type="Gene3D" id="3.20.20.70">
    <property type="entry name" value="Aldolase class I"/>
    <property type="match status" value="1"/>
</dbReference>
<dbReference type="InterPro" id="IPR013785">
    <property type="entry name" value="Aldolase_TIM"/>
</dbReference>
<feature type="domain" description="Indole-3-glycerol phosphate synthase" evidence="10">
    <location>
        <begin position="32"/>
        <end position="292"/>
    </location>
</feature>
<accession>K9Z3S5</accession>
<keyword evidence="8 9" id="KW-0456">Lyase</keyword>
<dbReference type="eggNOG" id="COG0134">
    <property type="taxonomic scope" value="Bacteria"/>
</dbReference>
<evidence type="ECO:0000259" key="10">
    <source>
        <dbReference type="Pfam" id="PF00218"/>
    </source>
</evidence>
<dbReference type="InterPro" id="IPR001468">
    <property type="entry name" value="Indole-3-GlycerolPSynthase_CS"/>
</dbReference>
<dbReference type="InterPro" id="IPR011060">
    <property type="entry name" value="RibuloseP-bd_barrel"/>
</dbReference>
<evidence type="ECO:0000256" key="2">
    <source>
        <dbReference type="ARBA" id="ARBA00004696"/>
    </source>
</evidence>
<gene>
    <name evidence="9" type="primary">trpC</name>
    <name evidence="11" type="ordered locus">Cyan10605_1679</name>
</gene>
<dbReference type="EC" id="4.1.1.48" evidence="9"/>
<dbReference type="InterPro" id="IPR045186">
    <property type="entry name" value="Indole-3-glycerol_P_synth"/>
</dbReference>
<keyword evidence="12" id="KW-1185">Reference proteome</keyword>
<dbReference type="PANTHER" id="PTHR22854">
    <property type="entry name" value="TRYPTOPHAN BIOSYNTHESIS PROTEIN"/>
    <property type="match status" value="1"/>
</dbReference>
<evidence type="ECO:0000256" key="1">
    <source>
        <dbReference type="ARBA" id="ARBA00001633"/>
    </source>
</evidence>
<dbReference type="NCBIfam" id="NF001372">
    <property type="entry name" value="PRK00278.1-4"/>
    <property type="match status" value="1"/>
</dbReference>
<dbReference type="GO" id="GO:0000162">
    <property type="term" value="P:L-tryptophan biosynthetic process"/>
    <property type="evidence" value="ECO:0007669"/>
    <property type="project" value="UniProtKB-UniRule"/>
</dbReference>
<dbReference type="CDD" id="cd00331">
    <property type="entry name" value="IGPS"/>
    <property type="match status" value="1"/>
</dbReference>
<evidence type="ECO:0000313" key="12">
    <source>
        <dbReference type="Proteomes" id="UP000010480"/>
    </source>
</evidence>
<evidence type="ECO:0000256" key="8">
    <source>
        <dbReference type="ARBA" id="ARBA00023239"/>
    </source>
</evidence>
<dbReference type="InterPro" id="IPR013798">
    <property type="entry name" value="Indole-3-glycerol_P_synth_dom"/>
</dbReference>
<dbReference type="PATRIC" id="fig|755178.3.peg.1782"/>
<dbReference type="GO" id="GO:0004640">
    <property type="term" value="F:phosphoribosylanthranilate isomerase activity"/>
    <property type="evidence" value="ECO:0007669"/>
    <property type="project" value="TreeGrafter"/>
</dbReference>
<dbReference type="NCBIfam" id="NF001377">
    <property type="entry name" value="PRK00278.2-4"/>
    <property type="match status" value="1"/>
</dbReference>
<evidence type="ECO:0000256" key="7">
    <source>
        <dbReference type="ARBA" id="ARBA00023141"/>
    </source>
</evidence>